<dbReference type="SUPFAM" id="SSF56601">
    <property type="entry name" value="beta-lactamase/transpeptidase-like"/>
    <property type="match status" value="1"/>
</dbReference>
<protein>
    <recommendedName>
        <fullName evidence="2">Penicillin-binding protein transpeptidase domain-containing protein</fullName>
    </recommendedName>
</protein>
<reference evidence="4" key="1">
    <citation type="submission" date="2017-09" db="EMBL/GenBank/DDBJ databases">
        <title>Depth-based differentiation of microbial function through sediment-hosted aquifers and enrichment of novel symbionts in the deep terrestrial subsurface.</title>
        <authorList>
            <person name="Probst A.J."/>
            <person name="Ladd B."/>
            <person name="Jarett J.K."/>
            <person name="Geller-Mcgrath D.E."/>
            <person name="Sieber C.M.K."/>
            <person name="Emerson J.B."/>
            <person name="Anantharaman K."/>
            <person name="Thomas B.C."/>
            <person name="Malmstrom R."/>
            <person name="Stieglmeier M."/>
            <person name="Klingl A."/>
            <person name="Woyke T."/>
            <person name="Ryan C.M."/>
            <person name="Banfield J.F."/>
        </authorList>
    </citation>
    <scope>NUCLEOTIDE SEQUENCE [LARGE SCALE GENOMIC DNA]</scope>
</reference>
<organism evidence="3 4">
    <name type="scientific">Candidatus Harrisonbacteria bacterium CG10_big_fil_rev_8_21_14_0_10_40_38</name>
    <dbReference type="NCBI Taxonomy" id="1974583"/>
    <lineage>
        <taxon>Bacteria</taxon>
        <taxon>Candidatus Harrisoniibacteriota</taxon>
    </lineage>
</organism>
<dbReference type="EMBL" id="PFAZ01000013">
    <property type="protein sequence ID" value="PIR88875.1"/>
    <property type="molecule type" value="Genomic_DNA"/>
</dbReference>
<evidence type="ECO:0000313" key="4">
    <source>
        <dbReference type="Proteomes" id="UP000231157"/>
    </source>
</evidence>
<gene>
    <name evidence="3" type="ORF">COU07_04130</name>
</gene>
<feature type="non-terminal residue" evidence="3">
    <location>
        <position position="1"/>
    </location>
</feature>
<dbReference type="GO" id="GO:0071555">
    <property type="term" value="P:cell wall organization"/>
    <property type="evidence" value="ECO:0007669"/>
    <property type="project" value="TreeGrafter"/>
</dbReference>
<comment type="caution">
    <text evidence="3">The sequence shown here is derived from an EMBL/GenBank/DDBJ whole genome shotgun (WGS) entry which is preliminary data.</text>
</comment>
<feature type="region of interest" description="Disordered" evidence="1">
    <location>
        <begin position="1"/>
        <end position="23"/>
    </location>
</feature>
<dbReference type="InterPro" id="IPR001460">
    <property type="entry name" value="PCN-bd_Tpept"/>
</dbReference>
<evidence type="ECO:0000313" key="3">
    <source>
        <dbReference type="EMBL" id="PIR88875.1"/>
    </source>
</evidence>
<dbReference type="Proteomes" id="UP000231157">
    <property type="component" value="Unassembled WGS sequence"/>
</dbReference>
<dbReference type="GO" id="GO:0071972">
    <property type="term" value="F:peptidoglycan L,D-transpeptidase activity"/>
    <property type="evidence" value="ECO:0007669"/>
    <property type="project" value="TreeGrafter"/>
</dbReference>
<sequence>FGFGQKTGIDIPGESLGLLPGPDEEGDFGDHPWRLGDTYNVSIGQGDLLVTPIQLANFFASVANGGVVYKPHLYKDEPSSVIFDYSNWSDEIAAVKEGLREGVKDPSGSSHILSTLPFSVAGKTGTPQTHNKARVNALFSGYGPVENPEISILVFIENAKEGSLNALPVAYDVFDWYYKNRISNGE</sequence>
<accession>A0A2H0USV4</accession>
<name>A0A2H0USV4_9BACT</name>
<dbReference type="Pfam" id="PF00905">
    <property type="entry name" value="Transpeptidase"/>
    <property type="match status" value="1"/>
</dbReference>
<dbReference type="InterPro" id="IPR012338">
    <property type="entry name" value="Beta-lactam/transpept-like"/>
</dbReference>
<proteinExistence type="predicted"/>
<dbReference type="PANTHER" id="PTHR30627">
    <property type="entry name" value="PEPTIDOGLYCAN D,D-TRANSPEPTIDASE"/>
    <property type="match status" value="1"/>
</dbReference>
<feature type="domain" description="Penicillin-binding protein transpeptidase" evidence="2">
    <location>
        <begin position="1"/>
        <end position="174"/>
    </location>
</feature>
<dbReference type="PANTHER" id="PTHR30627:SF2">
    <property type="entry name" value="PEPTIDOGLYCAN D,D-TRANSPEPTIDASE MRDA"/>
    <property type="match status" value="1"/>
</dbReference>
<evidence type="ECO:0000256" key="1">
    <source>
        <dbReference type="SAM" id="MobiDB-lite"/>
    </source>
</evidence>
<evidence type="ECO:0000259" key="2">
    <source>
        <dbReference type="Pfam" id="PF00905"/>
    </source>
</evidence>
<dbReference type="InterPro" id="IPR050515">
    <property type="entry name" value="Beta-lactam/transpept"/>
</dbReference>
<dbReference type="GO" id="GO:0008658">
    <property type="term" value="F:penicillin binding"/>
    <property type="evidence" value="ECO:0007669"/>
    <property type="project" value="InterPro"/>
</dbReference>
<dbReference type="AlphaFoldDB" id="A0A2H0USV4"/>
<dbReference type="Gene3D" id="3.40.710.10">
    <property type="entry name" value="DD-peptidase/beta-lactamase superfamily"/>
    <property type="match status" value="1"/>
</dbReference>
<dbReference type="GO" id="GO:0005886">
    <property type="term" value="C:plasma membrane"/>
    <property type="evidence" value="ECO:0007669"/>
    <property type="project" value="TreeGrafter"/>
</dbReference>